<dbReference type="FunFam" id="2.60.260.20:FF:000003">
    <property type="entry name" value="DnaJ subfamily A member 2"/>
    <property type="match status" value="1"/>
</dbReference>
<name>K0KWR8_WICCF</name>
<sequence length="436" mass="48385">MESSQLSDPYQVLGLERSATSIEIKKAYRKLALAHHPDKVNEEQREESEIKFKEISAAYEILSDETKRANYDQYGDADGPSMNGFGGGFGGGYGYEDGGVPDFGPDDFFNFFGGMSGGHPGMNGEEARRRATKTEDAKLDVNVTLGDLYNGKTVKITSSRSILCKLCHGEGVKSSAKSKSCGSCNGEGYMRKIKRVGPGMVTQEYVDCSTCKGKGKIYRSKDKCKKCNGETLEEETKILEFIIEKGSNFGDSIVLRNESDEAYGKEAGDVILTIHEKSENKTFERIQNDLYADLKISLAEALCGFKDKIILKHLDDRLLKISTPTGKVLKPNDFLKISGEGFPIKNSYTSKKGDLYLKVIVEFPPDNWFAERAEIQNVLNILPGSKKHNIVDDLDDLSINNIDDVDFKIVNYDQLPEYIEEDEQDQGPQGPGCTQQ</sequence>
<evidence type="ECO:0000256" key="6">
    <source>
        <dbReference type="PROSITE-ProRule" id="PRU00546"/>
    </source>
</evidence>
<dbReference type="Pfam" id="PF01556">
    <property type="entry name" value="DnaJ_C"/>
    <property type="match status" value="1"/>
</dbReference>
<dbReference type="Gene3D" id="2.60.260.20">
    <property type="entry name" value="Urease metallochaperone UreE, N-terminal domain"/>
    <property type="match status" value="2"/>
</dbReference>
<evidence type="ECO:0000313" key="10">
    <source>
        <dbReference type="Proteomes" id="UP000009328"/>
    </source>
</evidence>
<keyword evidence="4 6" id="KW-0862">Zinc</keyword>
<evidence type="ECO:0000256" key="5">
    <source>
        <dbReference type="ARBA" id="ARBA00023186"/>
    </source>
</evidence>
<dbReference type="Pfam" id="PF00684">
    <property type="entry name" value="DnaJ_CXXCXGXG"/>
    <property type="match status" value="1"/>
</dbReference>
<gene>
    <name evidence="9" type="ORF">BN7_6075</name>
</gene>
<dbReference type="GO" id="GO:0008270">
    <property type="term" value="F:zinc ion binding"/>
    <property type="evidence" value="ECO:0007669"/>
    <property type="project" value="UniProtKB-KW"/>
</dbReference>
<dbReference type="GO" id="GO:0006457">
    <property type="term" value="P:protein folding"/>
    <property type="evidence" value="ECO:0007669"/>
    <property type="project" value="InterPro"/>
</dbReference>
<dbReference type="InterPro" id="IPR008971">
    <property type="entry name" value="HSP40/DnaJ_pept-bd"/>
</dbReference>
<dbReference type="HOGENOM" id="CLU_017633_10_0_1"/>
<evidence type="ECO:0000259" key="7">
    <source>
        <dbReference type="PROSITE" id="PS50076"/>
    </source>
</evidence>
<feature type="zinc finger region" description="CR-type" evidence="6">
    <location>
        <begin position="151"/>
        <end position="236"/>
    </location>
</feature>
<dbReference type="SUPFAM" id="SSF49493">
    <property type="entry name" value="HSP40/DnaJ peptide-binding domain"/>
    <property type="match status" value="2"/>
</dbReference>
<keyword evidence="1 6" id="KW-0479">Metal-binding</keyword>
<evidence type="ECO:0000256" key="1">
    <source>
        <dbReference type="ARBA" id="ARBA00022723"/>
    </source>
</evidence>
<keyword evidence="10" id="KW-1185">Reference proteome</keyword>
<protein>
    <recommendedName>
        <fullName evidence="11">Chaperone protein</fullName>
    </recommendedName>
</protein>
<dbReference type="GO" id="GO:0051082">
    <property type="term" value="F:unfolded protein binding"/>
    <property type="evidence" value="ECO:0007669"/>
    <property type="project" value="InterPro"/>
</dbReference>
<dbReference type="GO" id="GO:0030544">
    <property type="term" value="F:Hsp70 protein binding"/>
    <property type="evidence" value="ECO:0007669"/>
    <property type="project" value="InterPro"/>
</dbReference>
<organism evidence="9 10">
    <name type="scientific">Wickerhamomyces ciferrii (strain ATCC 14091 / BCRC 22168 / CBS 111 / JCM 3599 / NBRC 0793 / NRRL Y-1031 F-60-10)</name>
    <name type="common">Yeast</name>
    <name type="synonym">Pichia ciferrii</name>
    <dbReference type="NCBI Taxonomy" id="1206466"/>
    <lineage>
        <taxon>Eukaryota</taxon>
        <taxon>Fungi</taxon>
        <taxon>Dikarya</taxon>
        <taxon>Ascomycota</taxon>
        <taxon>Saccharomycotina</taxon>
        <taxon>Saccharomycetes</taxon>
        <taxon>Phaffomycetales</taxon>
        <taxon>Wickerhamomycetaceae</taxon>
        <taxon>Wickerhamomyces</taxon>
    </lineage>
</organism>
<dbReference type="Proteomes" id="UP000009328">
    <property type="component" value="Unassembled WGS sequence"/>
</dbReference>
<keyword evidence="2" id="KW-0677">Repeat</keyword>
<dbReference type="Gene3D" id="1.10.287.110">
    <property type="entry name" value="DnaJ domain"/>
    <property type="match status" value="1"/>
</dbReference>
<keyword evidence="5" id="KW-0143">Chaperone</keyword>
<dbReference type="PANTHER" id="PTHR43888">
    <property type="entry name" value="DNAJ-LIKE-2, ISOFORM A-RELATED"/>
    <property type="match status" value="1"/>
</dbReference>
<evidence type="ECO:0000313" key="9">
    <source>
        <dbReference type="EMBL" id="CCH46482.1"/>
    </source>
</evidence>
<dbReference type="InterPro" id="IPR001305">
    <property type="entry name" value="HSP_DnaJ_Cys-rich_dom"/>
</dbReference>
<dbReference type="InterPro" id="IPR002939">
    <property type="entry name" value="DnaJ_C"/>
</dbReference>
<dbReference type="InterPro" id="IPR001623">
    <property type="entry name" value="DnaJ_domain"/>
</dbReference>
<dbReference type="SUPFAM" id="SSF57938">
    <property type="entry name" value="DnaJ/Hsp40 cysteine-rich domain"/>
    <property type="match status" value="1"/>
</dbReference>
<feature type="domain" description="CR-type" evidence="8">
    <location>
        <begin position="151"/>
        <end position="236"/>
    </location>
</feature>
<dbReference type="STRING" id="1206466.K0KWR8"/>
<dbReference type="CDD" id="cd10719">
    <property type="entry name" value="DnaJ_zf"/>
    <property type="match status" value="1"/>
</dbReference>
<dbReference type="FunFam" id="2.10.230.10:FF:000001">
    <property type="entry name" value="DnaJ subfamily A member 2"/>
    <property type="match status" value="1"/>
</dbReference>
<dbReference type="eggNOG" id="KOG0712">
    <property type="taxonomic scope" value="Eukaryota"/>
</dbReference>
<dbReference type="AlphaFoldDB" id="K0KWR8"/>
<dbReference type="PROSITE" id="PS51188">
    <property type="entry name" value="ZF_CR"/>
    <property type="match status" value="1"/>
</dbReference>
<reference evidence="9 10" key="1">
    <citation type="journal article" date="2012" name="Eukaryot. Cell">
        <title>Draft genome sequence of Wickerhamomyces ciferrii NRRL Y-1031 F-60-10.</title>
        <authorList>
            <person name="Schneider J."/>
            <person name="Andrea H."/>
            <person name="Blom J."/>
            <person name="Jaenicke S."/>
            <person name="Ruckert C."/>
            <person name="Schorsch C."/>
            <person name="Szczepanowski R."/>
            <person name="Farwick M."/>
            <person name="Goesmann A."/>
            <person name="Puhler A."/>
            <person name="Schaffer S."/>
            <person name="Tauch A."/>
            <person name="Kohler T."/>
            <person name="Brinkrolf K."/>
        </authorList>
    </citation>
    <scope>NUCLEOTIDE SEQUENCE [LARGE SCALE GENOMIC DNA]</scope>
    <source>
        <strain evidence="10">ATCC 14091 / BCRC 22168 / CBS 111 / JCM 3599 / NBRC 0793 / NRRL Y-1031 F-60-10</strain>
    </source>
</reference>
<dbReference type="FunCoup" id="K0KWR8">
    <property type="interactions" value="132"/>
</dbReference>
<dbReference type="CDD" id="cd06257">
    <property type="entry name" value="DnaJ"/>
    <property type="match status" value="1"/>
</dbReference>
<dbReference type="SMART" id="SM00271">
    <property type="entry name" value="DnaJ"/>
    <property type="match status" value="1"/>
</dbReference>
<dbReference type="InterPro" id="IPR044713">
    <property type="entry name" value="DNJA1/2-like"/>
</dbReference>
<dbReference type="InterPro" id="IPR036869">
    <property type="entry name" value="J_dom_sf"/>
</dbReference>
<evidence type="ECO:0000259" key="8">
    <source>
        <dbReference type="PROSITE" id="PS51188"/>
    </source>
</evidence>
<evidence type="ECO:0000256" key="4">
    <source>
        <dbReference type="ARBA" id="ARBA00022833"/>
    </source>
</evidence>
<comment type="caution">
    <text evidence="9">The sequence shown here is derived from an EMBL/GenBank/DDBJ whole genome shotgun (WGS) entry which is preliminary data.</text>
</comment>
<dbReference type="SUPFAM" id="SSF46565">
    <property type="entry name" value="Chaperone J-domain"/>
    <property type="match status" value="1"/>
</dbReference>
<evidence type="ECO:0000256" key="3">
    <source>
        <dbReference type="ARBA" id="ARBA00022771"/>
    </source>
</evidence>
<dbReference type="GO" id="GO:0072655">
    <property type="term" value="P:establishment of protein localization to mitochondrion"/>
    <property type="evidence" value="ECO:0007669"/>
    <property type="project" value="UniProtKB-ARBA"/>
</dbReference>
<dbReference type="InterPro" id="IPR036410">
    <property type="entry name" value="HSP_DnaJ_Cys-rich_dom_sf"/>
</dbReference>
<dbReference type="PRINTS" id="PR00625">
    <property type="entry name" value="JDOMAIN"/>
</dbReference>
<accession>K0KWR8</accession>
<dbReference type="InterPro" id="IPR018253">
    <property type="entry name" value="DnaJ_domain_CS"/>
</dbReference>
<keyword evidence="3 6" id="KW-0863">Zinc-finger</keyword>
<dbReference type="CDD" id="cd10747">
    <property type="entry name" value="DnaJ_C"/>
    <property type="match status" value="1"/>
</dbReference>
<dbReference type="InParanoid" id="K0KWR8"/>
<proteinExistence type="predicted"/>
<dbReference type="Gene3D" id="2.10.230.10">
    <property type="entry name" value="Heat shock protein DnaJ, cysteine-rich domain"/>
    <property type="match status" value="1"/>
</dbReference>
<dbReference type="EMBL" id="CAIF01000248">
    <property type="protein sequence ID" value="CCH46482.1"/>
    <property type="molecule type" value="Genomic_DNA"/>
</dbReference>
<dbReference type="GO" id="GO:0001671">
    <property type="term" value="F:ATPase activator activity"/>
    <property type="evidence" value="ECO:0007669"/>
    <property type="project" value="UniProtKB-ARBA"/>
</dbReference>
<feature type="domain" description="J" evidence="7">
    <location>
        <begin position="8"/>
        <end position="75"/>
    </location>
</feature>
<evidence type="ECO:0008006" key="11">
    <source>
        <dbReference type="Google" id="ProtNLM"/>
    </source>
</evidence>
<dbReference type="Pfam" id="PF00226">
    <property type="entry name" value="DnaJ"/>
    <property type="match status" value="1"/>
</dbReference>
<dbReference type="PROSITE" id="PS00636">
    <property type="entry name" value="DNAJ_1"/>
    <property type="match status" value="1"/>
</dbReference>
<dbReference type="PROSITE" id="PS50076">
    <property type="entry name" value="DNAJ_2"/>
    <property type="match status" value="1"/>
</dbReference>
<evidence type="ECO:0000256" key="2">
    <source>
        <dbReference type="ARBA" id="ARBA00022737"/>
    </source>
</evidence>